<feature type="compositionally biased region" description="Polar residues" evidence="1">
    <location>
        <begin position="1889"/>
        <end position="1898"/>
    </location>
</feature>
<feature type="compositionally biased region" description="Basic and acidic residues" evidence="1">
    <location>
        <begin position="1751"/>
        <end position="1780"/>
    </location>
</feature>
<feature type="compositionally biased region" description="Low complexity" evidence="1">
    <location>
        <begin position="513"/>
        <end position="548"/>
    </location>
</feature>
<organism evidence="3 4">
    <name type="scientific">Tribolium castaneum</name>
    <name type="common">Red flour beetle</name>
    <dbReference type="NCBI Taxonomy" id="7070"/>
    <lineage>
        <taxon>Eukaryota</taxon>
        <taxon>Metazoa</taxon>
        <taxon>Ecdysozoa</taxon>
        <taxon>Arthropoda</taxon>
        <taxon>Hexapoda</taxon>
        <taxon>Insecta</taxon>
        <taxon>Pterygota</taxon>
        <taxon>Neoptera</taxon>
        <taxon>Endopterygota</taxon>
        <taxon>Coleoptera</taxon>
        <taxon>Polyphaga</taxon>
        <taxon>Cucujiformia</taxon>
        <taxon>Tenebrionidae</taxon>
        <taxon>Tenebrionidae incertae sedis</taxon>
        <taxon>Tribolium</taxon>
    </lineage>
</organism>
<feature type="compositionally biased region" description="Low complexity" evidence="1">
    <location>
        <begin position="1995"/>
        <end position="2017"/>
    </location>
</feature>
<evidence type="ECO:0000313" key="3">
    <source>
        <dbReference type="EMBL" id="EFA08651.1"/>
    </source>
</evidence>
<feature type="region of interest" description="Disordered" evidence="1">
    <location>
        <begin position="771"/>
        <end position="793"/>
    </location>
</feature>
<feature type="compositionally biased region" description="Basic residues" evidence="1">
    <location>
        <begin position="333"/>
        <end position="344"/>
    </location>
</feature>
<evidence type="ECO:0000256" key="1">
    <source>
        <dbReference type="SAM" id="MobiDB-lite"/>
    </source>
</evidence>
<feature type="compositionally biased region" description="Basic residues" evidence="1">
    <location>
        <begin position="480"/>
        <end position="492"/>
    </location>
</feature>
<feature type="compositionally biased region" description="Basic and acidic residues" evidence="1">
    <location>
        <begin position="1807"/>
        <end position="1816"/>
    </location>
</feature>
<name>D6WW23_TRICA</name>
<feature type="compositionally biased region" description="Basic and acidic residues" evidence="1">
    <location>
        <begin position="264"/>
        <end position="274"/>
    </location>
</feature>
<dbReference type="EMBL" id="KQ971361">
    <property type="protein sequence ID" value="EFA08651.1"/>
    <property type="molecule type" value="Genomic_DNA"/>
</dbReference>
<feature type="compositionally biased region" description="Basic and acidic residues" evidence="1">
    <location>
        <begin position="2062"/>
        <end position="2084"/>
    </location>
</feature>
<dbReference type="OrthoDB" id="78101at2759"/>
<feature type="compositionally biased region" description="Polar residues" evidence="1">
    <location>
        <begin position="280"/>
        <end position="298"/>
    </location>
</feature>
<feature type="region of interest" description="Disordered" evidence="1">
    <location>
        <begin position="1078"/>
        <end position="1098"/>
    </location>
</feature>
<feature type="compositionally biased region" description="Pro residues" evidence="1">
    <location>
        <begin position="2085"/>
        <end position="2100"/>
    </location>
</feature>
<feature type="compositionally biased region" description="Basic residues" evidence="1">
    <location>
        <begin position="361"/>
        <end position="372"/>
    </location>
</feature>
<feature type="compositionally biased region" description="Pro residues" evidence="1">
    <location>
        <begin position="1557"/>
        <end position="1573"/>
    </location>
</feature>
<feature type="region of interest" description="Disordered" evidence="1">
    <location>
        <begin position="1548"/>
        <end position="1685"/>
    </location>
</feature>
<protein>
    <recommendedName>
        <fullName evidence="2">DUF4485 domain-containing protein</fullName>
    </recommendedName>
</protein>
<dbReference type="InParanoid" id="D6WW23"/>
<dbReference type="GO" id="GO:0032956">
    <property type="term" value="P:regulation of actin cytoskeleton organization"/>
    <property type="evidence" value="ECO:0000318"/>
    <property type="project" value="GO_Central"/>
</dbReference>
<feature type="compositionally biased region" description="Acidic residues" evidence="1">
    <location>
        <begin position="1642"/>
        <end position="1653"/>
    </location>
</feature>
<reference evidence="3 4" key="2">
    <citation type="journal article" date="2010" name="Nucleic Acids Res.">
        <title>BeetleBase in 2010: revisions to provide comprehensive genomic information for Tribolium castaneum.</title>
        <authorList>
            <person name="Kim H.S."/>
            <person name="Murphy T."/>
            <person name="Xia J."/>
            <person name="Caragea D."/>
            <person name="Park Y."/>
            <person name="Beeman R.W."/>
            <person name="Lorenzen M.D."/>
            <person name="Butcher S."/>
            <person name="Manak J.R."/>
            <person name="Brown S.J."/>
        </authorList>
    </citation>
    <scope>GENOME REANNOTATION</scope>
    <source>
        <strain evidence="3 4">Georgia GA2</strain>
    </source>
</reference>
<feature type="compositionally biased region" description="Basic residues" evidence="1">
    <location>
        <begin position="1348"/>
        <end position="1362"/>
    </location>
</feature>
<feature type="domain" description="DUF4485" evidence="2">
    <location>
        <begin position="5"/>
        <end position="80"/>
    </location>
</feature>
<feature type="compositionally biased region" description="Polar residues" evidence="1">
    <location>
        <begin position="1866"/>
        <end position="1880"/>
    </location>
</feature>
<feature type="compositionally biased region" description="Low complexity" evidence="1">
    <location>
        <begin position="1930"/>
        <end position="1950"/>
    </location>
</feature>
<feature type="compositionally biased region" description="Basic residues" evidence="1">
    <location>
        <begin position="302"/>
        <end position="313"/>
    </location>
</feature>
<feature type="region of interest" description="Disordered" evidence="1">
    <location>
        <begin position="441"/>
        <end position="574"/>
    </location>
</feature>
<proteinExistence type="predicted"/>
<dbReference type="PANTHER" id="PTHR48148">
    <property type="entry name" value="KERATINOCYTE PROLINE-RICH PROTEIN"/>
    <property type="match status" value="1"/>
</dbReference>
<dbReference type="HOGENOM" id="CLU_230562_0_0_1"/>
<feature type="compositionally biased region" description="Basic residues" evidence="1">
    <location>
        <begin position="1783"/>
        <end position="1798"/>
    </location>
</feature>
<feature type="compositionally biased region" description="Polar residues" evidence="1">
    <location>
        <begin position="1984"/>
        <end position="1994"/>
    </location>
</feature>
<sequence>MENLTDFDFYLKFTKPLVLNLPKIDDRVLAAAWVKKLKGDSGTDDNVKLDYLKLLLFVLQRKRLAPPFTEHPNSVQTLEKFPQNQTLVDVAKKIIEGEQAENREKFRKRRLGQSGDYPPYISDFSADLLEYVAVQNIENFGTHAYYAISKLPLQTWYRVDKQLLPKAAKSMLEVSTPPPTLTAIQSTPELAEKPPGEPPTTSEPTTEPPSEPEPPKEEPTPKKKKEPKRSALGATPPSRPIGKLSPPPEDREPPSWGSNLLEAKFLEGEVEEKLAPPSEETFQPAASSTMASVQTLYTQPKKPPKKPFPKARPTRASLLAQKKKQAEPPAPPPKKKKSKSKIGKPKISVPEVIEEEEPPKKPSKGIKGRKKVVKEDSDLEDFVPETDAFLDEYDAMLKQMEAEALADLEGFMEEHPEAELIPDDQLPSFEEDTMAAHLAAMEQEAMDDLQQFEREHDLLPGDLSPVKPMVESPKAAPSAKKPRRIQPPKTLRRPPAVPPREPTPPRRSPTPSPQRRSPTPSPQRRSPTPSPQRRSPTPSPSYKSPTPSWAASLSPHPSEVAELSVEEEEPEDVVDSYIAEYDAMLDEWEAEAKKDLDDFMAENPELEMIPDDQIPSFDEDLADLEADVMDTSMSGIAKSSLSPLPKAHDVSVDPDASIHISPEAREIYESLMEGAGVDGSPCPIRHPTPRLTHEEQKAPQEEVVEERAESPKARSPLPEPATTKASPGHKGKDPRVVGAFNEMLKKTRQLSPTVEDEHYELMERMIEEDMRRSGIDPSAKEKAVPFPPEQRRAQRKTFLDFHHKADAQLEALAEEETTEFYQTAPEDDFEEMEKLIEKQMIREGFDPHSKPPAPRPTPREFMKEKEKFFALQEKIDQQLDELVEPLTPEPYEDLANLGFLEEEELEKALSPVERRLEDMKHIYHDWLTAAPAMEGVPVVVPHHTIDPRRRHFDPKDFPNVTEKPDFHEYEYDIDWESWYPPPKPKEKPPSDPRADFPLSPIPTMEEFTVIPQSPTEVLSKYSPDHFKFKYEEPEIKYEEMRPVSTVEGELSPKHPEEYYKQFVPPTYYDELFQTVVPPQAGEESPPAHLASPVSPPGSPPINLFELKKKLILSAREGRTPTRQIPTRRDRLADIQTSSRMSAIYPRSPQVRTYGRAPGQRISQIAERAEPAHEPQQIDRYVHVSPEKVVPDVFDLPPVYELGTETPPGLIFDQEDYSPEAVTPDMLEHRIAVFSEKPRADKFKKRRFQPRLATVSNVVEEQGGPEEWEQYADISAKAGDFDFVTAEQYKQRRQRRVPGTPPLEDDEEIERFKRERRLQKRLPAVGSPVDYPPSPLTRRPAPESPGRFGPRRRTLRRRLKKRRLDFTEPQSDPDENHVEVTEVATEVVDDGEERELFMENDEIDALLAGGGLPREMELEQWFDWLYGPKGPPKSPKTPERDIIDEVAEPFAEELPDFSPVSPLREYGVIEETMAKAKAAPIHDVRRYRDVHPPRNKPRILPRLVEDPIEEQGAMFEEQMEQEIQSELQQYRLQEQERERAEQEEAIQRLTVLDEPVPAGLPSPMRPPIVQTPPAPRKRAQPVRREASPPRLPRQIRDVLDVEEMPELVSPRTPDLWVPGTTPPRTPTPPYSPPKITELVADAPGDEGLETEEFPGDYQTPPRTPRQGIHFRKVTPEPRRRVRGSPEVEALFQLPEYQDQPRSLLQRYADWQETARTARSLEEVEARFKFPDLRYESMVDPAALGHFEAVQRRKEAERARAEAEARARAAAERKRKAEEAAKAKAQAKAKGKTVRGRTSKTRFEYTQTTREKAKKEPVVTKTPSRRRVQREQPPQLKPVERVVPRDKRSRPWAESRKKMTKEFETPGRSRTSIRGQPSTSRAKSAPERASQRPSSTSVRQRPSAPDVSADRATARQQRPKPWKEPVRRPSQTSATRRPPPTVRRASGAAAGAQPPPGLARPVDRAVARANRPRPWAQGPQRPPRPGSSTSVQSQPGTSVRSQTSVQSVKSRSSVSTVRSLRSEMDRARARYNRGLKEADKYATGIESVPRPKRPKPPAEGTRGGAREARARPWAERPPKAPPREGPRPPPRGPFRRQPPPVQAPRRRKIQAVSKIDTGRRRPSQVVEYDAEALQDLGLTVRDLQEMYLDDEGMLGYDSFEMRGLFDEATRYLDEEEDVGYMVEDMESRGYEDEWEDLEAEYGYEGEVPLPEYETQLEMSEYYDEDQGEVTKTLTIARQEVSPNQDDYSGNVTVLTVEASMG</sequence>
<feature type="region of interest" description="Disordered" evidence="1">
    <location>
        <begin position="175"/>
        <end position="378"/>
    </location>
</feature>
<evidence type="ECO:0000259" key="2">
    <source>
        <dbReference type="Pfam" id="PF14846"/>
    </source>
</evidence>
<gene>
    <name evidence="3" type="primary">AUGUSTUS-3.0.2_06316</name>
    <name evidence="3" type="ORF">TcasGA2_TC006316</name>
</gene>
<dbReference type="InterPro" id="IPR027831">
    <property type="entry name" value="DUF4485"/>
</dbReference>
<reference evidence="3 4" key="1">
    <citation type="journal article" date="2008" name="Nature">
        <title>The genome of the model beetle and pest Tribolium castaneum.</title>
        <authorList>
            <consortium name="Tribolium Genome Sequencing Consortium"/>
            <person name="Richards S."/>
            <person name="Gibbs R.A."/>
            <person name="Weinstock G.M."/>
            <person name="Brown S.J."/>
            <person name="Denell R."/>
            <person name="Beeman R.W."/>
            <person name="Gibbs R."/>
            <person name="Beeman R.W."/>
            <person name="Brown S.J."/>
            <person name="Bucher G."/>
            <person name="Friedrich M."/>
            <person name="Grimmelikhuijzen C.J."/>
            <person name="Klingler M."/>
            <person name="Lorenzen M."/>
            <person name="Richards S."/>
            <person name="Roth S."/>
            <person name="Schroder R."/>
            <person name="Tautz D."/>
            <person name="Zdobnov E.M."/>
            <person name="Muzny D."/>
            <person name="Gibbs R.A."/>
            <person name="Weinstock G.M."/>
            <person name="Attaway T."/>
            <person name="Bell S."/>
            <person name="Buhay C.J."/>
            <person name="Chandrabose M.N."/>
            <person name="Chavez D."/>
            <person name="Clerk-Blankenburg K.P."/>
            <person name="Cree A."/>
            <person name="Dao M."/>
            <person name="Davis C."/>
            <person name="Chacko J."/>
            <person name="Dinh H."/>
            <person name="Dugan-Rocha S."/>
            <person name="Fowler G."/>
            <person name="Garner T.T."/>
            <person name="Garnes J."/>
            <person name="Gnirke A."/>
            <person name="Hawes A."/>
            <person name="Hernandez J."/>
            <person name="Hines S."/>
            <person name="Holder M."/>
            <person name="Hume J."/>
            <person name="Jhangiani S.N."/>
            <person name="Joshi V."/>
            <person name="Khan Z.M."/>
            <person name="Jackson L."/>
            <person name="Kovar C."/>
            <person name="Kowis A."/>
            <person name="Lee S."/>
            <person name="Lewis L.R."/>
            <person name="Margolis J."/>
            <person name="Morgan M."/>
            <person name="Nazareth L.V."/>
            <person name="Nguyen N."/>
            <person name="Okwuonu G."/>
            <person name="Parker D."/>
            <person name="Richards S."/>
            <person name="Ruiz S.J."/>
            <person name="Santibanez J."/>
            <person name="Savard J."/>
            <person name="Scherer S.E."/>
            <person name="Schneider B."/>
            <person name="Sodergren E."/>
            <person name="Tautz D."/>
            <person name="Vattahil S."/>
            <person name="Villasana D."/>
            <person name="White C.S."/>
            <person name="Wright R."/>
            <person name="Park Y."/>
            <person name="Beeman R.W."/>
            <person name="Lord J."/>
            <person name="Oppert B."/>
            <person name="Lorenzen M."/>
            <person name="Brown S."/>
            <person name="Wang L."/>
            <person name="Savard J."/>
            <person name="Tautz D."/>
            <person name="Richards S."/>
            <person name="Weinstock G."/>
            <person name="Gibbs R.A."/>
            <person name="Liu Y."/>
            <person name="Worley K."/>
            <person name="Weinstock G."/>
            <person name="Elsik C.G."/>
            <person name="Reese J.T."/>
            <person name="Elhaik E."/>
            <person name="Landan G."/>
            <person name="Graur D."/>
            <person name="Arensburger P."/>
            <person name="Atkinson P."/>
            <person name="Beeman R.W."/>
            <person name="Beidler J."/>
            <person name="Brown S.J."/>
            <person name="Demuth J.P."/>
            <person name="Drury D.W."/>
            <person name="Du Y.Z."/>
            <person name="Fujiwara H."/>
            <person name="Lorenzen M."/>
            <person name="Maselli V."/>
            <person name="Osanai M."/>
            <person name="Park Y."/>
            <person name="Robertson H.M."/>
            <person name="Tu Z."/>
            <person name="Wang J.J."/>
            <person name="Wang S."/>
            <person name="Richards S."/>
            <person name="Song H."/>
            <person name="Zhang L."/>
            <person name="Sodergren E."/>
            <person name="Werner D."/>
            <person name="Stanke M."/>
            <person name="Morgenstern B."/>
            <person name="Solovyev V."/>
            <person name="Kosarev P."/>
            <person name="Brown G."/>
            <person name="Chen H.C."/>
            <person name="Ermolaeva O."/>
            <person name="Hlavina W."/>
            <person name="Kapustin Y."/>
            <person name="Kiryutin B."/>
            <person name="Kitts P."/>
            <person name="Maglott D."/>
            <person name="Pruitt K."/>
            <person name="Sapojnikov V."/>
            <person name="Souvorov A."/>
            <person name="Mackey A.J."/>
            <person name="Waterhouse R.M."/>
            <person name="Wyder S."/>
            <person name="Zdobnov E.M."/>
            <person name="Zdobnov E.M."/>
            <person name="Wyder S."/>
            <person name="Kriventseva E.V."/>
            <person name="Kadowaki T."/>
            <person name="Bork P."/>
            <person name="Aranda M."/>
            <person name="Bao R."/>
            <person name="Beermann A."/>
            <person name="Berns N."/>
            <person name="Bolognesi R."/>
            <person name="Bonneton F."/>
            <person name="Bopp D."/>
            <person name="Brown S.J."/>
            <person name="Bucher G."/>
            <person name="Butts T."/>
            <person name="Chaumot A."/>
            <person name="Denell R.E."/>
            <person name="Ferrier D.E."/>
            <person name="Friedrich M."/>
            <person name="Gordon C.M."/>
            <person name="Jindra M."/>
            <person name="Klingler M."/>
            <person name="Lan Q."/>
            <person name="Lattorff H.M."/>
            <person name="Laudet V."/>
            <person name="von Levetsow C."/>
            <person name="Liu Z."/>
            <person name="Lutz R."/>
            <person name="Lynch J.A."/>
            <person name="da Fonseca R.N."/>
            <person name="Posnien N."/>
            <person name="Reuter R."/>
            <person name="Roth S."/>
            <person name="Savard J."/>
            <person name="Schinko J.B."/>
            <person name="Schmitt C."/>
            <person name="Schoppmeier M."/>
            <person name="Schroder R."/>
            <person name="Shippy T.D."/>
            <person name="Simonnet F."/>
            <person name="Marques-Souza H."/>
            <person name="Tautz D."/>
            <person name="Tomoyasu Y."/>
            <person name="Trauner J."/>
            <person name="Van der Zee M."/>
            <person name="Vervoort M."/>
            <person name="Wittkopp N."/>
            <person name="Wimmer E.A."/>
            <person name="Yang X."/>
            <person name="Jones A.K."/>
            <person name="Sattelle D.B."/>
            <person name="Ebert P.R."/>
            <person name="Nelson D."/>
            <person name="Scott J.G."/>
            <person name="Beeman R.W."/>
            <person name="Muthukrishnan S."/>
            <person name="Kramer K.J."/>
            <person name="Arakane Y."/>
            <person name="Beeman R.W."/>
            <person name="Zhu Q."/>
            <person name="Hogenkamp D."/>
            <person name="Dixit R."/>
            <person name="Oppert B."/>
            <person name="Jiang H."/>
            <person name="Zou Z."/>
            <person name="Marshall J."/>
            <person name="Elpidina E."/>
            <person name="Vinokurov K."/>
            <person name="Oppert C."/>
            <person name="Zou Z."/>
            <person name="Evans J."/>
            <person name="Lu Z."/>
            <person name="Zhao P."/>
            <person name="Sumathipala N."/>
            <person name="Altincicek B."/>
            <person name="Vilcinskas A."/>
            <person name="Williams M."/>
            <person name="Hultmark D."/>
            <person name="Hetru C."/>
            <person name="Jiang H."/>
            <person name="Grimmelikhuijzen C.J."/>
            <person name="Hauser F."/>
            <person name="Cazzamali G."/>
            <person name="Williamson M."/>
            <person name="Park Y."/>
            <person name="Li B."/>
            <person name="Tanaka Y."/>
            <person name="Predel R."/>
            <person name="Neupert S."/>
            <person name="Schachtner J."/>
            <person name="Verleyen P."/>
            <person name="Raible F."/>
            <person name="Bork P."/>
            <person name="Friedrich M."/>
            <person name="Walden K.K."/>
            <person name="Robertson H.M."/>
            <person name="Angeli S."/>
            <person name="Foret S."/>
            <person name="Bucher G."/>
            <person name="Schuetz S."/>
            <person name="Maleszka R."/>
            <person name="Wimmer E.A."/>
            <person name="Beeman R.W."/>
            <person name="Lorenzen M."/>
            <person name="Tomoyasu Y."/>
            <person name="Miller S.C."/>
            <person name="Grossmann D."/>
            <person name="Bucher G."/>
        </authorList>
    </citation>
    <scope>NUCLEOTIDE SEQUENCE [LARGE SCALE GENOMIC DNA]</scope>
    <source>
        <strain evidence="3 4">Georgia GA2</strain>
    </source>
</reference>
<feature type="region of interest" description="Disordered" evidence="1">
    <location>
        <begin position="1751"/>
        <end position="2124"/>
    </location>
</feature>
<keyword evidence="4" id="KW-1185">Reference proteome</keyword>
<feature type="region of interest" description="Disordered" evidence="1">
    <location>
        <begin position="637"/>
        <end position="657"/>
    </location>
</feature>
<dbReference type="KEGG" id="tca:656030"/>
<feature type="compositionally biased region" description="Basic and acidic residues" evidence="1">
    <location>
        <begin position="2018"/>
        <end position="2038"/>
    </location>
</feature>
<feature type="region of interest" description="Disordered" evidence="1">
    <location>
        <begin position="1289"/>
        <end position="1378"/>
    </location>
</feature>
<accession>D6WW23</accession>
<dbReference type="Proteomes" id="UP000007266">
    <property type="component" value="Linkage group 8"/>
</dbReference>
<feature type="compositionally biased region" description="Pro residues" evidence="1">
    <location>
        <begin position="495"/>
        <end position="512"/>
    </location>
</feature>
<feature type="compositionally biased region" description="Pro residues" evidence="1">
    <location>
        <begin position="1619"/>
        <end position="1631"/>
    </location>
</feature>
<dbReference type="PANTHER" id="PTHR48148:SF3">
    <property type="entry name" value="KERATINOCYTE PROLINE-RICH PROTEIN"/>
    <property type="match status" value="1"/>
</dbReference>
<dbReference type="Pfam" id="PF14846">
    <property type="entry name" value="DUF4485"/>
    <property type="match status" value="1"/>
</dbReference>
<feature type="compositionally biased region" description="Basic and acidic residues" evidence="1">
    <location>
        <begin position="1836"/>
        <end position="1865"/>
    </location>
</feature>
<feature type="compositionally biased region" description="Basic and acidic residues" evidence="1">
    <location>
        <begin position="691"/>
        <end position="712"/>
    </location>
</feature>
<feature type="region of interest" description="Disordered" evidence="1">
    <location>
        <begin position="669"/>
        <end position="735"/>
    </location>
</feature>
<dbReference type="eggNOG" id="ENOG502SFT4">
    <property type="taxonomic scope" value="Eukaryota"/>
</dbReference>
<dbReference type="OMA" id="HEYEYDI"/>
<evidence type="ECO:0000313" key="4">
    <source>
        <dbReference type="Proteomes" id="UP000007266"/>
    </source>
</evidence>
<feature type="compositionally biased region" description="Acidic residues" evidence="1">
    <location>
        <begin position="564"/>
        <end position="574"/>
    </location>
</feature>